<evidence type="ECO:0000313" key="1">
    <source>
        <dbReference type="EMBL" id="WUT87856.1"/>
    </source>
</evidence>
<protein>
    <submittedName>
        <fullName evidence="1">Uncharacterized protein</fullName>
    </submittedName>
</protein>
<dbReference type="Proteomes" id="UP001432060">
    <property type="component" value="Plasmid unnamed1"/>
</dbReference>
<sequence>MANPHLTTGSIWRLHHGDQEIARLTVTGTDMPWTHADVEPLPGFDEFRPVFSEQERAVEEDDWERADACYDRIRGALIMTFPDGSPVTEFMLHIHDDGTSGWRWEDEPFDPPRDER</sequence>
<evidence type="ECO:0000313" key="2">
    <source>
        <dbReference type="Proteomes" id="UP001432060"/>
    </source>
</evidence>
<proteinExistence type="predicted"/>
<reference evidence="1" key="1">
    <citation type="submission" date="2022-10" db="EMBL/GenBank/DDBJ databases">
        <title>The complete genomes of actinobacterial strains from the NBC collection.</title>
        <authorList>
            <person name="Joergensen T.S."/>
            <person name="Alvarez Arevalo M."/>
            <person name="Sterndorff E.B."/>
            <person name="Faurdal D."/>
            <person name="Vuksanovic O."/>
            <person name="Mourched A.-S."/>
            <person name="Charusanti P."/>
            <person name="Shaw S."/>
            <person name="Blin K."/>
            <person name="Weber T."/>
        </authorList>
    </citation>
    <scope>NUCLEOTIDE SEQUENCE</scope>
    <source>
        <strain evidence="1">NBC_00668</strain>
        <plasmid evidence="1">unnamed1</plasmid>
    </source>
</reference>
<name>A0ABZ1XWA8_9ACTN</name>
<accession>A0ABZ1XWA8</accession>
<dbReference type="EMBL" id="CP109020">
    <property type="protein sequence ID" value="WUT87856.1"/>
    <property type="molecule type" value="Genomic_DNA"/>
</dbReference>
<keyword evidence="1" id="KW-0614">Plasmid</keyword>
<gene>
    <name evidence="1" type="ORF">OG515_36940</name>
</gene>
<keyword evidence="2" id="KW-1185">Reference proteome</keyword>
<geneLocation type="plasmid" evidence="1 2">
    <name>unnamed1</name>
</geneLocation>
<dbReference type="RefSeq" id="WP_329404837.1">
    <property type="nucleotide sequence ID" value="NZ_CP109020.1"/>
</dbReference>
<organism evidence="1 2">
    <name type="scientific">Streptomyces melanogenes</name>
    <dbReference type="NCBI Taxonomy" id="67326"/>
    <lineage>
        <taxon>Bacteria</taxon>
        <taxon>Bacillati</taxon>
        <taxon>Actinomycetota</taxon>
        <taxon>Actinomycetes</taxon>
        <taxon>Kitasatosporales</taxon>
        <taxon>Streptomycetaceae</taxon>
        <taxon>Streptomyces</taxon>
    </lineage>
</organism>